<name>A0A2N5X1K8_9GAMM</name>
<sequence length="167" mass="19137">MRLLILCLLALPWAAHPQQEAFDCAASTPHRAFDFWLGKWTVHDVNGTLQGHNEVRAIEKGCAVREQWRSVRGGTGQSLNVYQPATGQWRQLWVDAGASIIDIHGAMMDGSMKLEGEIYYLQRKATRPLRGQWTPLPDGRVRQFFQEQDESGEWQTWFEGFYTRTGN</sequence>
<comment type="caution">
    <text evidence="2">The sequence shown here is derived from an EMBL/GenBank/DDBJ whole genome shotgun (WGS) entry which is preliminary data.</text>
</comment>
<reference evidence="2 3" key="1">
    <citation type="submission" date="2018-01" db="EMBL/GenBank/DDBJ databases">
        <title>The draft genome sequence of Halioglobus lutimaris HF004.</title>
        <authorList>
            <person name="Du Z.-J."/>
            <person name="Shi M.-J."/>
        </authorList>
    </citation>
    <scope>NUCLEOTIDE SEQUENCE [LARGE SCALE GENOMIC DNA]</scope>
    <source>
        <strain evidence="2 3">HF004</strain>
    </source>
</reference>
<keyword evidence="3" id="KW-1185">Reference proteome</keyword>
<evidence type="ECO:0000313" key="2">
    <source>
        <dbReference type="EMBL" id="PLW68373.1"/>
    </source>
</evidence>
<evidence type="ECO:0000256" key="1">
    <source>
        <dbReference type="SAM" id="SignalP"/>
    </source>
</evidence>
<dbReference type="AlphaFoldDB" id="A0A2N5X1K8"/>
<protein>
    <recommendedName>
        <fullName evidence="4">DUF1579 domain-containing protein</fullName>
    </recommendedName>
</protein>
<feature type="signal peptide" evidence="1">
    <location>
        <begin position="1"/>
        <end position="17"/>
    </location>
</feature>
<organism evidence="2 3">
    <name type="scientific">Pseudohalioglobus lutimaris</name>
    <dbReference type="NCBI Taxonomy" id="1737061"/>
    <lineage>
        <taxon>Bacteria</taxon>
        <taxon>Pseudomonadati</taxon>
        <taxon>Pseudomonadota</taxon>
        <taxon>Gammaproteobacteria</taxon>
        <taxon>Cellvibrionales</taxon>
        <taxon>Halieaceae</taxon>
        <taxon>Pseudohalioglobus</taxon>
    </lineage>
</organism>
<dbReference type="EMBL" id="PKUS01000015">
    <property type="protein sequence ID" value="PLW68373.1"/>
    <property type="molecule type" value="Genomic_DNA"/>
</dbReference>
<accession>A0A2N5X1K8</accession>
<feature type="chain" id="PRO_5014698031" description="DUF1579 domain-containing protein" evidence="1">
    <location>
        <begin position="18"/>
        <end position="167"/>
    </location>
</feature>
<proteinExistence type="predicted"/>
<evidence type="ECO:0008006" key="4">
    <source>
        <dbReference type="Google" id="ProtNLM"/>
    </source>
</evidence>
<dbReference type="OrthoDB" id="8902597at2"/>
<keyword evidence="1" id="KW-0732">Signal</keyword>
<evidence type="ECO:0000313" key="3">
    <source>
        <dbReference type="Proteomes" id="UP000235005"/>
    </source>
</evidence>
<dbReference type="RefSeq" id="WP_101518248.1">
    <property type="nucleotide sequence ID" value="NZ_PKUS01000015.1"/>
</dbReference>
<gene>
    <name evidence="2" type="ORF">C0039_12590</name>
</gene>
<dbReference type="Proteomes" id="UP000235005">
    <property type="component" value="Unassembled WGS sequence"/>
</dbReference>